<name>A0ABN2CNE7_9ACTN</name>
<keyword evidence="3" id="KW-1185">Reference proteome</keyword>
<comment type="caution">
    <text evidence="2">The sequence shown here is derived from an EMBL/GenBank/DDBJ whole genome shotgun (WGS) entry which is preliminary data.</text>
</comment>
<organism evidence="2 3">
    <name type="scientific">Kribbella hippodromi</name>
    <dbReference type="NCBI Taxonomy" id="434347"/>
    <lineage>
        <taxon>Bacteria</taxon>
        <taxon>Bacillati</taxon>
        <taxon>Actinomycetota</taxon>
        <taxon>Actinomycetes</taxon>
        <taxon>Propionibacteriales</taxon>
        <taxon>Kribbellaceae</taxon>
        <taxon>Kribbella</taxon>
    </lineage>
</organism>
<dbReference type="Proteomes" id="UP001501705">
    <property type="component" value="Unassembled WGS sequence"/>
</dbReference>
<dbReference type="PANTHER" id="PTHR12993:SF28">
    <property type="entry name" value="LMBE FAMILY PROTEIN"/>
    <property type="match status" value="1"/>
</dbReference>
<dbReference type="SUPFAM" id="SSF102588">
    <property type="entry name" value="LmbE-like"/>
    <property type="match status" value="1"/>
</dbReference>
<reference evidence="2 3" key="1">
    <citation type="journal article" date="2019" name="Int. J. Syst. Evol. Microbiol.">
        <title>The Global Catalogue of Microorganisms (GCM) 10K type strain sequencing project: providing services to taxonomists for standard genome sequencing and annotation.</title>
        <authorList>
            <consortium name="The Broad Institute Genomics Platform"/>
            <consortium name="The Broad Institute Genome Sequencing Center for Infectious Disease"/>
            <person name="Wu L."/>
            <person name="Ma J."/>
        </authorList>
    </citation>
    <scope>NUCLEOTIDE SEQUENCE [LARGE SCALE GENOMIC DNA]</scope>
    <source>
        <strain evidence="2 3">JCM 15572</strain>
    </source>
</reference>
<dbReference type="Gene3D" id="3.40.50.10320">
    <property type="entry name" value="LmbE-like"/>
    <property type="match status" value="1"/>
</dbReference>
<proteinExistence type="predicted"/>
<dbReference type="RefSeq" id="WP_344232793.1">
    <property type="nucleotide sequence ID" value="NZ_BAAAPH010000004.1"/>
</dbReference>
<sequence>MTRALAVFAHPDDVDFNAAGTIAQWVRDGIEVSYLVVTRGEAGQGEPRETIQQLREAEQRAAAAAIGVTDVEFLDGYADGRLTVTIDLRRDITRAIRLKRPDRVMTSSPERTWRLREADHPDHAAVGAAAACAVYPDALNPYVHPELAELGTWPVPEVWFCEPPEPEHYVDITETFDLKVAALAEHQSQPGIEVESVRQRCAAVGAAGQLPAGRLAEAFTIVRRVTAG</sequence>
<protein>
    <submittedName>
        <fullName evidence="2">PIG-L family deacetylase</fullName>
    </submittedName>
</protein>
<keyword evidence="1" id="KW-0862">Zinc</keyword>
<gene>
    <name evidence="2" type="ORF">GCM10009804_16720</name>
</gene>
<dbReference type="EMBL" id="BAAAPH010000004">
    <property type="protein sequence ID" value="GAA1560600.1"/>
    <property type="molecule type" value="Genomic_DNA"/>
</dbReference>
<dbReference type="InterPro" id="IPR024078">
    <property type="entry name" value="LmbE-like_dom_sf"/>
</dbReference>
<dbReference type="Pfam" id="PF02585">
    <property type="entry name" value="PIG-L"/>
    <property type="match status" value="1"/>
</dbReference>
<accession>A0ABN2CNE7</accession>
<dbReference type="PANTHER" id="PTHR12993">
    <property type="entry name" value="N-ACETYLGLUCOSAMINYL-PHOSPHATIDYLINOSITOL DE-N-ACETYLASE-RELATED"/>
    <property type="match status" value="1"/>
</dbReference>
<evidence type="ECO:0000313" key="2">
    <source>
        <dbReference type="EMBL" id="GAA1560600.1"/>
    </source>
</evidence>
<evidence type="ECO:0000256" key="1">
    <source>
        <dbReference type="ARBA" id="ARBA00022833"/>
    </source>
</evidence>
<evidence type="ECO:0000313" key="3">
    <source>
        <dbReference type="Proteomes" id="UP001501705"/>
    </source>
</evidence>
<dbReference type="InterPro" id="IPR003737">
    <property type="entry name" value="GlcNAc_PI_deacetylase-related"/>
</dbReference>